<dbReference type="SUPFAM" id="SSF56672">
    <property type="entry name" value="DNA/RNA polymerases"/>
    <property type="match status" value="1"/>
</dbReference>
<gene>
    <name evidence="2" type="ORF">BV898_14997</name>
</gene>
<dbReference type="EMBL" id="MTYJ01000194">
    <property type="protein sequence ID" value="OWA50483.1"/>
    <property type="molecule type" value="Genomic_DNA"/>
</dbReference>
<dbReference type="InterPro" id="IPR051320">
    <property type="entry name" value="Viral_Replic_Matur_Polypro"/>
</dbReference>
<proteinExistence type="predicted"/>
<dbReference type="OrthoDB" id="10068564at2759"/>
<evidence type="ECO:0000259" key="1">
    <source>
        <dbReference type="Pfam" id="PF17919"/>
    </source>
</evidence>
<accession>A0A9X6ND70</accession>
<dbReference type="Pfam" id="PF17919">
    <property type="entry name" value="RT_RNaseH_2"/>
    <property type="match status" value="1"/>
</dbReference>
<dbReference type="InterPro" id="IPR041577">
    <property type="entry name" value="RT_RNaseH_2"/>
</dbReference>
<feature type="domain" description="Reverse transcriptase/retrotransposon-derived protein RNase H-like" evidence="1">
    <location>
        <begin position="79"/>
        <end position="148"/>
    </location>
</feature>
<name>A0A9X6ND70_HYPEX</name>
<organism evidence="2 3">
    <name type="scientific">Hypsibius exemplaris</name>
    <name type="common">Freshwater tardigrade</name>
    <dbReference type="NCBI Taxonomy" id="2072580"/>
    <lineage>
        <taxon>Eukaryota</taxon>
        <taxon>Metazoa</taxon>
        <taxon>Ecdysozoa</taxon>
        <taxon>Tardigrada</taxon>
        <taxon>Eutardigrada</taxon>
        <taxon>Parachela</taxon>
        <taxon>Hypsibioidea</taxon>
        <taxon>Hypsibiidae</taxon>
        <taxon>Hypsibius</taxon>
    </lineage>
</organism>
<evidence type="ECO:0000313" key="2">
    <source>
        <dbReference type="EMBL" id="OWA50483.1"/>
    </source>
</evidence>
<dbReference type="FunFam" id="3.30.70.270:FF:000026">
    <property type="entry name" value="Transposon Ty3-G Gag-Pol polyprotein"/>
    <property type="match status" value="1"/>
</dbReference>
<comment type="caution">
    <text evidence="2">The sequence shown here is derived from an EMBL/GenBank/DDBJ whole genome shotgun (WGS) entry which is preliminary data.</text>
</comment>
<dbReference type="PANTHER" id="PTHR33064">
    <property type="entry name" value="POL PROTEIN"/>
    <property type="match status" value="1"/>
</dbReference>
<evidence type="ECO:0000313" key="3">
    <source>
        <dbReference type="Proteomes" id="UP000192578"/>
    </source>
</evidence>
<dbReference type="PANTHER" id="PTHR33064:SF37">
    <property type="entry name" value="RIBONUCLEASE H"/>
    <property type="match status" value="1"/>
</dbReference>
<dbReference type="InterPro" id="IPR043502">
    <property type="entry name" value="DNA/RNA_pol_sf"/>
</dbReference>
<reference evidence="3" key="1">
    <citation type="submission" date="2017-01" db="EMBL/GenBank/DDBJ databases">
        <title>Comparative genomics of anhydrobiosis in the tardigrade Hypsibius dujardini.</title>
        <authorList>
            <person name="Yoshida Y."/>
            <person name="Koutsovoulos G."/>
            <person name="Laetsch D."/>
            <person name="Stevens L."/>
            <person name="Kumar S."/>
            <person name="Horikawa D."/>
            <person name="Ishino K."/>
            <person name="Komine S."/>
            <person name="Tomita M."/>
            <person name="Blaxter M."/>
            <person name="Arakawa K."/>
        </authorList>
    </citation>
    <scope>NUCLEOTIDE SEQUENCE [LARGE SCALE GENOMIC DNA]</scope>
    <source>
        <strain evidence="3">Z151</strain>
    </source>
</reference>
<dbReference type="Gene3D" id="3.30.70.270">
    <property type="match status" value="1"/>
</dbReference>
<dbReference type="Proteomes" id="UP000192578">
    <property type="component" value="Unassembled WGS sequence"/>
</dbReference>
<keyword evidence="3" id="KW-1185">Reference proteome</keyword>
<sequence length="152" mass="17196">MPSIKLLVFILSQEGISQDPEKTRAIKEYPTPTTATAIRAFYGLASFYRMYIPKFAEISKPLTLLYAGKEIKKNSKITWGPDQQKAFETLKERLTTFPCLAYFQDELETFVHCDASSVVCGAVLAQKHGKYFQPVAFASRAWVGPEKNLFMV</sequence>
<dbReference type="InterPro" id="IPR043128">
    <property type="entry name" value="Rev_trsase/Diguanyl_cyclase"/>
</dbReference>
<dbReference type="AlphaFoldDB" id="A0A9X6ND70"/>
<protein>
    <submittedName>
        <fullName evidence="2">Retrovirus-related Pol polyprotein from transposon gypsy</fullName>
    </submittedName>
</protein>